<dbReference type="InterPro" id="IPR029787">
    <property type="entry name" value="Nucleotide_cyclase"/>
</dbReference>
<dbReference type="SMART" id="SM00062">
    <property type="entry name" value="PBPb"/>
    <property type="match status" value="1"/>
</dbReference>
<keyword evidence="1" id="KW-0472">Membrane</keyword>
<dbReference type="InterPro" id="IPR043128">
    <property type="entry name" value="Rev_trsase/Diguanyl_cyclase"/>
</dbReference>
<dbReference type="Gene3D" id="3.40.190.10">
    <property type="entry name" value="Periplasmic binding protein-like II"/>
    <property type="match status" value="3"/>
</dbReference>
<feature type="domain" description="GGDEF" evidence="2">
    <location>
        <begin position="673"/>
        <end position="806"/>
    </location>
</feature>
<evidence type="ECO:0000313" key="4">
    <source>
        <dbReference type="Proteomes" id="UP000713596"/>
    </source>
</evidence>
<evidence type="ECO:0000259" key="2">
    <source>
        <dbReference type="PROSITE" id="PS50887"/>
    </source>
</evidence>
<comment type="caution">
    <text evidence="3">The sequence shown here is derived from an EMBL/GenBank/DDBJ whole genome shotgun (WGS) entry which is preliminary data.</text>
</comment>
<keyword evidence="1" id="KW-0812">Transmembrane</keyword>
<dbReference type="SMART" id="SM00267">
    <property type="entry name" value="GGDEF"/>
    <property type="match status" value="1"/>
</dbReference>
<evidence type="ECO:0000256" key="1">
    <source>
        <dbReference type="SAM" id="Phobius"/>
    </source>
</evidence>
<proteinExistence type="predicted"/>
<dbReference type="SUPFAM" id="SSF53850">
    <property type="entry name" value="Periplasmic binding protein-like II"/>
    <property type="match status" value="2"/>
</dbReference>
<dbReference type="Pfam" id="PF00497">
    <property type="entry name" value="SBP_bac_3"/>
    <property type="match status" value="1"/>
</dbReference>
<protein>
    <submittedName>
        <fullName evidence="3">GGDEF domain-containing protein</fullName>
    </submittedName>
</protein>
<dbReference type="NCBIfam" id="TIGR00254">
    <property type="entry name" value="GGDEF"/>
    <property type="match status" value="1"/>
</dbReference>
<reference evidence="3" key="2">
    <citation type="submission" date="2021-04" db="EMBL/GenBank/DDBJ databases">
        <authorList>
            <person name="Gilroy R."/>
        </authorList>
    </citation>
    <scope>NUCLEOTIDE SEQUENCE</scope>
    <source>
        <strain evidence="3">B5_2728</strain>
    </source>
</reference>
<dbReference type="PROSITE" id="PS51257">
    <property type="entry name" value="PROKAR_LIPOPROTEIN"/>
    <property type="match status" value="1"/>
</dbReference>
<dbReference type="Pfam" id="PF00990">
    <property type="entry name" value="GGDEF"/>
    <property type="match status" value="1"/>
</dbReference>
<dbReference type="PROSITE" id="PS50887">
    <property type="entry name" value="GGDEF"/>
    <property type="match status" value="1"/>
</dbReference>
<gene>
    <name evidence="3" type="ORF">H9882_00020</name>
</gene>
<reference evidence="3" key="1">
    <citation type="journal article" date="2021" name="PeerJ">
        <title>Extensive microbial diversity within the chicken gut microbiome revealed by metagenomics and culture.</title>
        <authorList>
            <person name="Gilroy R."/>
            <person name="Ravi A."/>
            <person name="Getino M."/>
            <person name="Pursley I."/>
            <person name="Horton D.L."/>
            <person name="Alikhan N.F."/>
            <person name="Baker D."/>
            <person name="Gharbi K."/>
            <person name="Hall N."/>
            <person name="Watson M."/>
            <person name="Adriaenssens E.M."/>
            <person name="Foster-Nyarko E."/>
            <person name="Jarju S."/>
            <person name="Secka A."/>
            <person name="Antonio M."/>
            <person name="Oren A."/>
            <person name="Chaudhuri R.R."/>
            <person name="La Ragione R."/>
            <person name="Hildebrand F."/>
            <person name="Pallen M.J."/>
        </authorList>
    </citation>
    <scope>NUCLEOTIDE SEQUENCE</scope>
    <source>
        <strain evidence="3">B5_2728</strain>
    </source>
</reference>
<dbReference type="EMBL" id="JAHLFP010000001">
    <property type="protein sequence ID" value="MBU3805279.1"/>
    <property type="molecule type" value="Genomic_DNA"/>
</dbReference>
<sequence>MAIRSKILTYLFIVFACCYGWFTLASPVYAEENKVVRVGFPIQTGLTEIDENGQPVGYTVAYLNQLSKYTNWEYEYVQVEGNINTQLTTLMDMLEKGEIDMMGAMNYMPSLQDKFFYSRTKYGTSYLTLAVPDDDKKWVANDYSNWDGIRIGTYWGFEKRHSILEKFAEVTGFTYELVTFDSFKQVLEALKAGQIDATLNVDLSMEKNLRSIARFAPSPYYMAVSHDREDLLDELNDAMYSLAQAYPQLETELYRTYFQKNVVFSLSSTDTEYVQNLGTLRVLFFDGNAPLQFENKHEVRGIAQTFLQHFAAATGLSYEPVVASTYLEGVDLIKRGEVDLIACVPLDASLVEEADLRLSSPYFTSYAVIVSSPDVEQIDYENVQVLSANIQNSMRQLLYSKNRSIMLDAYAVNSYLQKKHIYDDLKLEWRNNQHYSYSIGFTSHMDGQLMRLFNSYIASLTEEDVQDMVYQNSRVEVEYSLGELVSLYWMPVSGAVIGIGGLFALFFLAQKNHYLRAMKAESDRIHQFSKLIEEPLFEFDYKKDVFRIQNNRHLFIGRNEITGFMHLDSHTAFQLDSEQKLCALLHEMFRLRSTQREIILTLSPGRTTWYRVDVRYVQDSLNDYAVGRFVDIDEEIRSKQSLQKQANTDRMTGLMNRAAFEQQLEEYVAKGGWEGLLILIDIDNFKKVNDTQGHMAGDQLLVNFARVLDKFFPPSDWKVRLGGDEFVVFIPHHVSIDYTQKNLKEFSQVIKETVFFHYPDIPLSMSIGACYMSSKLCTYQALYRAADDAMYQAKHSGKNQFRISDERECDREICIGCTENCARSAKLKQKGRHVSDISSSLS</sequence>
<evidence type="ECO:0000313" key="3">
    <source>
        <dbReference type="EMBL" id="MBU3805279.1"/>
    </source>
</evidence>
<keyword evidence="1" id="KW-1133">Transmembrane helix</keyword>
<feature type="transmembrane region" description="Helical" evidence="1">
    <location>
        <begin position="487"/>
        <end position="509"/>
    </location>
</feature>
<dbReference type="Gene3D" id="3.30.70.270">
    <property type="match status" value="1"/>
</dbReference>
<organism evidence="3 4">
    <name type="scientific">Candidatus Allofournierella pullistercoris</name>
    <dbReference type="NCBI Taxonomy" id="2838597"/>
    <lineage>
        <taxon>Bacteria</taxon>
        <taxon>Bacillati</taxon>
        <taxon>Bacillota</taxon>
        <taxon>Clostridia</taxon>
        <taxon>Eubacteriales</taxon>
        <taxon>Oscillospiraceae</taxon>
        <taxon>Allofournierella</taxon>
    </lineage>
</organism>
<name>A0A948T1F0_9FIRM</name>
<dbReference type="Proteomes" id="UP000713596">
    <property type="component" value="Unassembled WGS sequence"/>
</dbReference>
<dbReference type="InterPro" id="IPR052155">
    <property type="entry name" value="Biofilm_reg_signaling"/>
</dbReference>
<dbReference type="SUPFAM" id="SSF55073">
    <property type="entry name" value="Nucleotide cyclase"/>
    <property type="match status" value="1"/>
</dbReference>
<accession>A0A948T1F0</accession>
<dbReference type="AlphaFoldDB" id="A0A948T1F0"/>
<dbReference type="PANTHER" id="PTHR44757:SF2">
    <property type="entry name" value="BIOFILM ARCHITECTURE MAINTENANCE PROTEIN MBAA"/>
    <property type="match status" value="1"/>
</dbReference>
<dbReference type="InterPro" id="IPR001638">
    <property type="entry name" value="Solute-binding_3/MltF_N"/>
</dbReference>
<dbReference type="InterPro" id="IPR000160">
    <property type="entry name" value="GGDEF_dom"/>
</dbReference>
<dbReference type="CDD" id="cd01949">
    <property type="entry name" value="GGDEF"/>
    <property type="match status" value="1"/>
</dbReference>
<dbReference type="PANTHER" id="PTHR44757">
    <property type="entry name" value="DIGUANYLATE CYCLASE DGCP"/>
    <property type="match status" value="1"/>
</dbReference>